<name>A0A246ITG6_9BURK</name>
<organism evidence="1 2">
    <name type="scientific">Roseateles aquatilis</name>
    <dbReference type="NCBI Taxonomy" id="431061"/>
    <lineage>
        <taxon>Bacteria</taxon>
        <taxon>Pseudomonadati</taxon>
        <taxon>Pseudomonadota</taxon>
        <taxon>Betaproteobacteria</taxon>
        <taxon>Burkholderiales</taxon>
        <taxon>Sphaerotilaceae</taxon>
        <taxon>Roseateles</taxon>
    </lineage>
</organism>
<evidence type="ECO:0000313" key="2">
    <source>
        <dbReference type="Proteomes" id="UP000197468"/>
    </source>
</evidence>
<keyword evidence="2" id="KW-1185">Reference proteome</keyword>
<dbReference type="AlphaFoldDB" id="A0A246ITG6"/>
<dbReference type="OrthoDB" id="3388630at2"/>
<protein>
    <submittedName>
        <fullName evidence="1">Uncharacterized protein</fullName>
    </submittedName>
</protein>
<dbReference type="EMBL" id="NIOF01000020">
    <property type="protein sequence ID" value="OWQ83528.1"/>
    <property type="molecule type" value="Genomic_DNA"/>
</dbReference>
<accession>A0A246ITG6</accession>
<evidence type="ECO:0000313" key="1">
    <source>
        <dbReference type="EMBL" id="OWQ83528.1"/>
    </source>
</evidence>
<comment type="caution">
    <text evidence="1">The sequence shown here is derived from an EMBL/GenBank/DDBJ whole genome shotgun (WGS) entry which is preliminary data.</text>
</comment>
<proteinExistence type="predicted"/>
<gene>
    <name evidence="1" type="ORF">CDN99_25670</name>
</gene>
<sequence>MFLPNQSYDEASAFVLGYDIAMDGEVLRGFQEWLSIKAGGGANLHWSVLVLEILLLIDTRTGARIELDAVQQKAAIEGLFDLIFEFDAERR</sequence>
<reference evidence="1 2" key="1">
    <citation type="journal article" date="2008" name="Int. J. Syst. Evol. Microbiol.">
        <title>Description of Roseateles aquatilis sp. nov. and Roseateles terrae sp. nov., in the class Betaproteobacteria, and emended description of the genus Roseateles.</title>
        <authorList>
            <person name="Gomila M."/>
            <person name="Bowien B."/>
            <person name="Falsen E."/>
            <person name="Moore E.R."/>
            <person name="Lalucat J."/>
        </authorList>
    </citation>
    <scope>NUCLEOTIDE SEQUENCE [LARGE SCALE GENOMIC DNA]</scope>
    <source>
        <strain evidence="1 2">CCUG 48205</strain>
    </source>
</reference>
<dbReference type="Proteomes" id="UP000197468">
    <property type="component" value="Unassembled WGS sequence"/>
</dbReference>
<dbReference type="RefSeq" id="WP_088388206.1">
    <property type="nucleotide sequence ID" value="NZ_NIOF01000020.1"/>
</dbReference>